<name>A0AA86PBN1_9EUKA</name>
<keyword evidence="2" id="KW-0675">Receptor</keyword>
<dbReference type="Proteomes" id="UP001642409">
    <property type="component" value="Unassembled WGS sequence"/>
</dbReference>
<dbReference type="SUPFAM" id="SSF57184">
    <property type="entry name" value="Growth factor receptor domain"/>
    <property type="match status" value="1"/>
</dbReference>
<reference evidence="3 4" key="2">
    <citation type="submission" date="2024-07" db="EMBL/GenBank/DDBJ databases">
        <authorList>
            <person name="Akdeniz Z."/>
        </authorList>
    </citation>
    <scope>NUCLEOTIDE SEQUENCE [LARGE SCALE GENOMIC DNA]</scope>
</reference>
<evidence type="ECO:0000313" key="2">
    <source>
        <dbReference type="EMBL" id="CAI9933725.1"/>
    </source>
</evidence>
<comment type="caution">
    <text evidence="2">The sequence shown here is derived from an EMBL/GenBank/DDBJ whole genome shotgun (WGS) entry which is preliminary data.</text>
</comment>
<keyword evidence="1" id="KW-1133">Transmembrane helix</keyword>
<proteinExistence type="predicted"/>
<dbReference type="EMBL" id="CATOUU010000548">
    <property type="protein sequence ID" value="CAI9933725.1"/>
    <property type="molecule type" value="Genomic_DNA"/>
</dbReference>
<evidence type="ECO:0000256" key="1">
    <source>
        <dbReference type="SAM" id="Phobius"/>
    </source>
</evidence>
<dbReference type="InterPro" id="IPR009030">
    <property type="entry name" value="Growth_fac_rcpt_cys_sf"/>
</dbReference>
<accession>A0AA86PBN1</accession>
<protein>
    <submittedName>
        <fullName evidence="2">Growth factor receptor cysteine-rich domain superfamily</fullName>
    </submittedName>
    <submittedName>
        <fullName evidence="3">Growth_factor receptor cysteine-rich domain superfamily</fullName>
    </submittedName>
</protein>
<feature type="transmembrane region" description="Helical" evidence="1">
    <location>
        <begin position="336"/>
        <end position="358"/>
    </location>
</feature>
<keyword evidence="1" id="KW-0812">Transmembrane</keyword>
<dbReference type="AlphaFoldDB" id="A0AA86PBN1"/>
<reference evidence="2" key="1">
    <citation type="submission" date="2023-06" db="EMBL/GenBank/DDBJ databases">
        <authorList>
            <person name="Kurt Z."/>
        </authorList>
    </citation>
    <scope>NUCLEOTIDE SEQUENCE</scope>
</reference>
<gene>
    <name evidence="2" type="ORF">HINF_LOCUS21370</name>
    <name evidence="3" type="ORF">HINF_LOCUS47227</name>
</gene>
<evidence type="ECO:0000313" key="4">
    <source>
        <dbReference type="Proteomes" id="UP001642409"/>
    </source>
</evidence>
<organism evidence="2">
    <name type="scientific">Hexamita inflata</name>
    <dbReference type="NCBI Taxonomy" id="28002"/>
    <lineage>
        <taxon>Eukaryota</taxon>
        <taxon>Metamonada</taxon>
        <taxon>Diplomonadida</taxon>
        <taxon>Hexamitidae</taxon>
        <taxon>Hexamitinae</taxon>
        <taxon>Hexamita</taxon>
    </lineage>
</organism>
<dbReference type="EMBL" id="CAXDID020000211">
    <property type="protein sequence ID" value="CAL6056853.1"/>
    <property type="molecule type" value="Genomic_DNA"/>
</dbReference>
<evidence type="ECO:0000313" key="3">
    <source>
        <dbReference type="EMBL" id="CAL6056853.1"/>
    </source>
</evidence>
<sequence>MQILFQIVTAQTGAQSCQLGFIKEGELCVCKMKLSADSSKCVSLCSEINETEVNGKCTNIKVKSNIILGSYCTNNQDCYDTGIYCDNSKCTCDYSAGWLTELLLDRCVTCQEKYCSPNVKFDFISQCICDESKGFAGSDPSDCTNCWGQNMIIVNGICTPCSTGAKFQVNKCVCDESTGYVGTNPIQCMNCWDNFGIVISADSCYKCKWGNKVVNNQCACDESKGYIGIDPQSCTNCWDMDQIVNLQLQQCEQCPAGTVFELNECVCDEKNGFVGNNAQSCTDCWSDSKVVLDSQCALCSDIDLNSVYDTENACACKPHFTKKNGICQKDSVNQTIAIAVAVPVVVIILGIIITIMIVKKKKNSMNQAETPQQAQRVQ</sequence>
<keyword evidence="1" id="KW-0472">Membrane</keyword>
<keyword evidence="4" id="KW-1185">Reference proteome</keyword>